<evidence type="ECO:0000259" key="1">
    <source>
        <dbReference type="Pfam" id="PF13203"/>
    </source>
</evidence>
<accession>A0AAU2K034</accession>
<feature type="domain" description="Putative metallopeptidase" evidence="1">
    <location>
        <begin position="222"/>
        <end position="456"/>
    </location>
</feature>
<reference evidence="2" key="1">
    <citation type="submission" date="2022-10" db="EMBL/GenBank/DDBJ databases">
        <title>The complete genomes of actinobacterial strains from the NBC collection.</title>
        <authorList>
            <person name="Joergensen T.S."/>
            <person name="Alvarez Arevalo M."/>
            <person name="Sterndorff E.B."/>
            <person name="Faurdal D."/>
            <person name="Vuksanovic O."/>
            <person name="Mourched A.-S."/>
            <person name="Charusanti P."/>
            <person name="Shaw S."/>
            <person name="Blin K."/>
            <person name="Weber T."/>
        </authorList>
    </citation>
    <scope>NUCLEOTIDE SEQUENCE</scope>
    <source>
        <strain evidence="2">NBC_00049</strain>
    </source>
</reference>
<dbReference type="PANTHER" id="PTHR38730">
    <property type="entry name" value="SLL7028 PROTEIN"/>
    <property type="match status" value="1"/>
</dbReference>
<dbReference type="InterPro" id="IPR025154">
    <property type="entry name" value="Put_metallopeptidase_dom"/>
</dbReference>
<proteinExistence type="predicted"/>
<dbReference type="PANTHER" id="PTHR38730:SF1">
    <property type="entry name" value="SLL7028 PROTEIN"/>
    <property type="match status" value="1"/>
</dbReference>
<evidence type="ECO:0000313" key="2">
    <source>
        <dbReference type="EMBL" id="WTU77058.1"/>
    </source>
</evidence>
<dbReference type="EMBL" id="CP108264">
    <property type="protein sequence ID" value="WTU77058.1"/>
    <property type="molecule type" value="Genomic_DNA"/>
</dbReference>
<dbReference type="AlphaFoldDB" id="A0AAU2K034"/>
<protein>
    <recommendedName>
        <fullName evidence="1">Putative metallopeptidase domain-containing protein</fullName>
    </recommendedName>
</protein>
<gene>
    <name evidence="2" type="ORF">OG327_29045</name>
</gene>
<dbReference type="Pfam" id="PF13203">
    <property type="entry name" value="DUF2201_N"/>
    <property type="match status" value="1"/>
</dbReference>
<name>A0AAU2K034_9ACTN</name>
<organism evidence="2">
    <name type="scientific">Streptomyces sp. NBC_00049</name>
    <dbReference type="NCBI Taxonomy" id="2903617"/>
    <lineage>
        <taxon>Bacteria</taxon>
        <taxon>Bacillati</taxon>
        <taxon>Actinomycetota</taxon>
        <taxon>Actinomycetes</taxon>
        <taxon>Kitasatosporales</taxon>
        <taxon>Streptomycetaceae</taxon>
        <taxon>Streptomyces</taxon>
    </lineage>
</organism>
<sequence length="604" mass="66004">MSGSRARGKAARPDPATEAYAAGLVLVKQNPAFAALEVEFCRNKHCRLCPEEGLTAVDSNGHVHAHPTRRAEPAEWAWALAHSLLHLGFGHVPAAEQDGRAQPDPHERAARCTVVNRFLSTFPAGRAPDHLPAAYPGGDEELLTARWRRDGIPPGLDLCGTAGGEPDQWLLRWNRVSVQRVPDWQTAFAAALTRSVSAAMDVAGGRRDRLTGERVPQRPWDRALSWFVSSYPLLGGLAAGLTVVADAELARAQDISVAAVSATAGEIYINPLRTFDDEEWRFILAHEMLHAALRHGERRGARDPYLHNVAADYVVNGWLLEMGIGSMPEGLLYDPELAGLSVEEVYDRLATDLRRLRRLATLRGKGVGDILGEPLAHGGERPYTDLDEFYRRGLVQGFDLHVSGERGLLPAGLIQEIRALAHPPVPWDARLARWFDEYVPRAEAVRSYARPARRQASTPDIPRAGRYFPPEEIARCTFGVVLDTSGSMDTALLGKALGAIASYAEARDVPAARVVFCDAAAYDAGYLPPTEIAGRVRVRGRGGTVLQPGIDLLQRAEDFPPGAPVLVITDGWCDSLRIRREHAYLVPQGASLPFTPRGPVFRLT</sequence>